<dbReference type="InterPro" id="IPR021869">
    <property type="entry name" value="RNase_Zc3h12_NYN"/>
</dbReference>
<comment type="caution">
    <text evidence="3">The sequence shown here is derived from an EMBL/GenBank/DDBJ whole genome shotgun (WGS) entry which is preliminary data.</text>
</comment>
<dbReference type="Gene3D" id="3.40.50.11980">
    <property type="match status" value="1"/>
</dbReference>
<dbReference type="Pfam" id="PF11977">
    <property type="entry name" value="RNase_Zc3h12a"/>
    <property type="match status" value="1"/>
</dbReference>
<feature type="region of interest" description="Disordered" evidence="1">
    <location>
        <begin position="294"/>
        <end position="317"/>
    </location>
</feature>
<gene>
    <name evidence="3" type="ORF">CAMP_LOCUS9092</name>
</gene>
<evidence type="ECO:0000256" key="1">
    <source>
        <dbReference type="SAM" id="MobiDB-lite"/>
    </source>
</evidence>
<organism evidence="3 4">
    <name type="scientific">Caenorhabditis angaria</name>
    <dbReference type="NCBI Taxonomy" id="860376"/>
    <lineage>
        <taxon>Eukaryota</taxon>
        <taxon>Metazoa</taxon>
        <taxon>Ecdysozoa</taxon>
        <taxon>Nematoda</taxon>
        <taxon>Chromadorea</taxon>
        <taxon>Rhabditida</taxon>
        <taxon>Rhabditina</taxon>
        <taxon>Rhabditomorpha</taxon>
        <taxon>Rhabditoidea</taxon>
        <taxon>Rhabditidae</taxon>
        <taxon>Peloderinae</taxon>
        <taxon>Caenorhabditis</taxon>
    </lineage>
</organism>
<reference evidence="3" key="1">
    <citation type="submission" date="2022-11" db="EMBL/GenBank/DDBJ databases">
        <authorList>
            <person name="Kikuchi T."/>
        </authorList>
    </citation>
    <scope>NUCLEOTIDE SEQUENCE</scope>
    <source>
        <strain evidence="3">PS1010</strain>
    </source>
</reference>
<evidence type="ECO:0000313" key="4">
    <source>
        <dbReference type="Proteomes" id="UP001152747"/>
    </source>
</evidence>
<feature type="compositionally biased region" description="Acidic residues" evidence="1">
    <location>
        <begin position="306"/>
        <end position="317"/>
    </location>
</feature>
<keyword evidence="4" id="KW-1185">Reference proteome</keyword>
<protein>
    <recommendedName>
        <fullName evidence="2">RNase NYN domain-containing protein</fullName>
    </recommendedName>
</protein>
<evidence type="ECO:0000313" key="3">
    <source>
        <dbReference type="EMBL" id="CAI5446455.1"/>
    </source>
</evidence>
<proteinExistence type="predicted"/>
<name>A0A9P1N3E8_9PELO</name>
<dbReference type="OrthoDB" id="392925at2759"/>
<evidence type="ECO:0000259" key="2">
    <source>
        <dbReference type="Pfam" id="PF11977"/>
    </source>
</evidence>
<dbReference type="AlphaFoldDB" id="A0A9P1N3E8"/>
<sequence length="317" mass="37649">MTEYDYDKEYHEIGNYNISRKQYVRQCKEAKLKQMSAEENFVKNVPLGRTYYIFSLETVENPDHLIKRTIVIDGANIMHCGSDFRDNRYNTAKVQYIPDVMALLAVCRYFVAYNFEVICVISQKYYMANTTNYKTAIDELVEMKICVVANQTNLDDCLALEVAATLNGVVVTSDLFRDHQNTHRYQNMVEMHRLGIEWKDVQDAEKFTRTRDGHFVANKLFDFKMLSGMLYRDNKELYEVLYSNPETDRRFEISYHHRNRNWSENRRAEVLEVLNRLIVDGIEICPENQRRIQQEPIHQPKVPVNEFEDEDDDEEEW</sequence>
<dbReference type="Proteomes" id="UP001152747">
    <property type="component" value="Unassembled WGS sequence"/>
</dbReference>
<feature type="domain" description="RNase NYN" evidence="2">
    <location>
        <begin position="67"/>
        <end position="200"/>
    </location>
</feature>
<dbReference type="EMBL" id="CANHGI010000003">
    <property type="protein sequence ID" value="CAI5446455.1"/>
    <property type="molecule type" value="Genomic_DNA"/>
</dbReference>
<accession>A0A9P1N3E8</accession>